<keyword evidence="4" id="KW-1185">Reference proteome</keyword>
<dbReference type="InterPro" id="IPR003399">
    <property type="entry name" value="Mce/MlaD"/>
</dbReference>
<keyword evidence="1" id="KW-0472">Membrane</keyword>
<dbReference type="Pfam" id="PF02470">
    <property type="entry name" value="MlaD"/>
    <property type="match status" value="1"/>
</dbReference>
<comment type="caution">
    <text evidence="3">The sequence shown here is derived from an EMBL/GenBank/DDBJ whole genome shotgun (WGS) entry which is preliminary data.</text>
</comment>
<dbReference type="OrthoDB" id="9769132at2"/>
<reference evidence="3 4" key="1">
    <citation type="submission" date="2018-03" db="EMBL/GenBank/DDBJ databases">
        <title>Genomic Encyclopedia of Archaeal and Bacterial Type Strains, Phase II (KMG-II): from individual species to whole genera.</title>
        <authorList>
            <person name="Goeker M."/>
        </authorList>
    </citation>
    <scope>NUCLEOTIDE SEQUENCE [LARGE SCALE GENOMIC DNA]</scope>
    <source>
        <strain evidence="3 4">DSM 100214</strain>
    </source>
</reference>
<dbReference type="PANTHER" id="PTHR36698:SF2">
    <property type="entry name" value="MCE_MLAD DOMAIN-CONTAINING PROTEIN"/>
    <property type="match status" value="1"/>
</dbReference>
<dbReference type="EMBL" id="QICL01000024">
    <property type="protein sequence ID" value="PXV61914.1"/>
    <property type="molecule type" value="Genomic_DNA"/>
</dbReference>
<evidence type="ECO:0000313" key="3">
    <source>
        <dbReference type="EMBL" id="PXV61914.1"/>
    </source>
</evidence>
<evidence type="ECO:0000256" key="1">
    <source>
        <dbReference type="SAM" id="Phobius"/>
    </source>
</evidence>
<proteinExistence type="predicted"/>
<evidence type="ECO:0000313" key="4">
    <source>
        <dbReference type="Proteomes" id="UP000247973"/>
    </source>
</evidence>
<accession>A0A2V3PKH2</accession>
<evidence type="ECO:0000259" key="2">
    <source>
        <dbReference type="Pfam" id="PF02470"/>
    </source>
</evidence>
<sequence length="297" mass="32412">MKKKFSKEVKIGIAFVIALFILYFGINFLKGINIFKPSNSYTVVFDNVTGLTLSSPVVMNGFQVGLVYSMKLENDTANKVAVILNLDKGVRLNKGSKVKLDVSLMGTATVILEQNPYTEEYYTIDDRIPGVRIAGMMESLGGDVMPQIGALVPKIDSILIGLQLLVNNPALVKSLENVEVITTDLATSSKQLNLMMLNLNKNIPTMANNMTTVSNDLAGMTSQLKSIDIASSYSSIDSTLRNVQGLSSKLNSKDSSLGLLLNDRALYDSLNITISNASLLLKDVKENPSRYINIKVF</sequence>
<dbReference type="AlphaFoldDB" id="A0A2V3PKH2"/>
<keyword evidence="1" id="KW-0812">Transmembrane</keyword>
<feature type="domain" description="Mce/MlaD" evidence="2">
    <location>
        <begin position="38"/>
        <end position="101"/>
    </location>
</feature>
<name>A0A2V3PKH2_9BACT</name>
<protein>
    <submittedName>
        <fullName evidence="3">Phospholipid/cholesterol/gamma-HCH transport system substrate-binding protein</fullName>
    </submittedName>
</protein>
<dbReference type="Proteomes" id="UP000247973">
    <property type="component" value="Unassembled WGS sequence"/>
</dbReference>
<dbReference type="PANTHER" id="PTHR36698">
    <property type="entry name" value="BLL5892 PROTEIN"/>
    <property type="match status" value="1"/>
</dbReference>
<keyword evidence="1" id="KW-1133">Transmembrane helix</keyword>
<dbReference type="RefSeq" id="WP_110311787.1">
    <property type="nucleotide sequence ID" value="NZ_QICL01000024.1"/>
</dbReference>
<feature type="transmembrane region" description="Helical" evidence="1">
    <location>
        <begin position="12"/>
        <end position="29"/>
    </location>
</feature>
<gene>
    <name evidence="3" type="ORF">CLV62_12469</name>
</gene>
<organism evidence="3 4">
    <name type="scientific">Dysgonomonas alginatilytica</name>
    <dbReference type="NCBI Taxonomy" id="1605892"/>
    <lineage>
        <taxon>Bacteria</taxon>
        <taxon>Pseudomonadati</taxon>
        <taxon>Bacteroidota</taxon>
        <taxon>Bacteroidia</taxon>
        <taxon>Bacteroidales</taxon>
        <taxon>Dysgonomonadaceae</taxon>
        <taxon>Dysgonomonas</taxon>
    </lineage>
</organism>